<reference evidence="3" key="1">
    <citation type="submission" date="2020-04" db="EMBL/GenBank/DDBJ databases">
        <title>Genome Assembly and Annotation of Botryosphaeria dothidea sdau 11-99, a Latent Pathogen of Apple Fruit Ring Rot in China.</title>
        <authorList>
            <person name="Yu C."/>
            <person name="Diao Y."/>
            <person name="Lu Q."/>
            <person name="Zhao J."/>
            <person name="Cui S."/>
            <person name="Peng C."/>
            <person name="He B."/>
            <person name="Liu H."/>
        </authorList>
    </citation>
    <scope>NUCLEOTIDE SEQUENCE [LARGE SCALE GENOMIC DNA]</scope>
    <source>
        <strain evidence="3">Sdau11-99</strain>
    </source>
</reference>
<comment type="caution">
    <text evidence="3">The sequence shown here is derived from an EMBL/GenBank/DDBJ whole genome shotgun (WGS) entry which is preliminary data.</text>
</comment>
<evidence type="ECO:0000256" key="1">
    <source>
        <dbReference type="ARBA" id="ARBA00022741"/>
    </source>
</evidence>
<dbReference type="Gene3D" id="3.30.420.40">
    <property type="match status" value="2"/>
</dbReference>
<evidence type="ECO:0000256" key="2">
    <source>
        <dbReference type="ARBA" id="ARBA00022840"/>
    </source>
</evidence>
<dbReference type="SUPFAM" id="SSF53067">
    <property type="entry name" value="Actin-like ATPase domain"/>
    <property type="match status" value="2"/>
</dbReference>
<dbReference type="OrthoDB" id="2963168at2759"/>
<proteinExistence type="predicted"/>
<dbReference type="InterPro" id="IPR013126">
    <property type="entry name" value="Hsp_70_fam"/>
</dbReference>
<dbReference type="AlphaFoldDB" id="A0A8H4J5N6"/>
<accession>A0A8H4J5N6</accession>
<dbReference type="InterPro" id="IPR043129">
    <property type="entry name" value="ATPase_NBD"/>
</dbReference>
<dbReference type="PRINTS" id="PR00301">
    <property type="entry name" value="HEATSHOCK70"/>
</dbReference>
<gene>
    <name evidence="3" type="ORF">GTA08_BOTSDO11943</name>
</gene>
<evidence type="ECO:0008006" key="5">
    <source>
        <dbReference type="Google" id="ProtNLM"/>
    </source>
</evidence>
<dbReference type="EMBL" id="WWBZ02000002">
    <property type="protein sequence ID" value="KAF4312518.1"/>
    <property type="molecule type" value="Genomic_DNA"/>
</dbReference>
<keyword evidence="1" id="KW-0547">Nucleotide-binding</keyword>
<sequence>MAASEIVVGIDFGTTYSGVSWAVNGGSKKVRLIDNWPNPKAANATHEKVPSVISYRDGRVRHWGYEVDQTADAFAFRWFKLLLDPGQKYGSNAVRPLQQSKKLLEALGKSAQDVVTDYLAQLWAWVQDDIGRYNGAHWTSIYSLKVVLTVPAIWSPLAKDNTERAAKAAGMPEDMLLVTEPEAAALAVLKDTTSEMPGPQIRPGDAFVVCDAGGGTVDLISYEVKETQPLKIEECVPGNGDLCGSVFIDEGFEKWIRMTLGNKQFESINERYRARMFSEFEGVKRCFAGNDKEYSVDLIGVEENEEAGITGDTILLKPELLKTVFDHVCSQIVRHVESQIEEIKENNPNVKAVLLVGGFGASKYLHHRIESSCRGMDVQVFQVRGAGATLWGLENSSFLNSANRTIAARIARYSYGYCAGTRFDPLRHATEDQYYNKRGELYARQQMFWFIQRGDRIEEGKELTSPIYVSVQVSSFSRFHSSDTHPFTHALDYCADEEIPSRRGPSVKELCSVRFEIDDKKLAKEKSYKDPRTKEKWRDANFVLKVIPGNANLHFQVLYGGEVAESCEALYKEG</sequence>
<evidence type="ECO:0000313" key="4">
    <source>
        <dbReference type="Proteomes" id="UP000572817"/>
    </source>
</evidence>
<dbReference type="Gene3D" id="3.90.640.10">
    <property type="entry name" value="Actin, Chain A, domain 4"/>
    <property type="match status" value="1"/>
</dbReference>
<dbReference type="PANTHER" id="PTHR14187:SF5">
    <property type="entry name" value="HEAT SHOCK 70 KDA PROTEIN 12A"/>
    <property type="match status" value="1"/>
</dbReference>
<dbReference type="Pfam" id="PF00012">
    <property type="entry name" value="HSP70"/>
    <property type="match status" value="1"/>
</dbReference>
<dbReference type="PANTHER" id="PTHR14187">
    <property type="entry name" value="ALPHA KINASE/ELONGATION FACTOR 2 KINASE"/>
    <property type="match status" value="1"/>
</dbReference>
<name>A0A8H4J5N6_9PEZI</name>
<protein>
    <recommendedName>
        <fullName evidence="5">Actin-like ATPase domain-containing protein</fullName>
    </recommendedName>
</protein>
<dbReference type="GO" id="GO:0005524">
    <property type="term" value="F:ATP binding"/>
    <property type="evidence" value="ECO:0007669"/>
    <property type="project" value="UniProtKB-KW"/>
</dbReference>
<organism evidence="3 4">
    <name type="scientific">Botryosphaeria dothidea</name>
    <dbReference type="NCBI Taxonomy" id="55169"/>
    <lineage>
        <taxon>Eukaryota</taxon>
        <taxon>Fungi</taxon>
        <taxon>Dikarya</taxon>
        <taxon>Ascomycota</taxon>
        <taxon>Pezizomycotina</taxon>
        <taxon>Dothideomycetes</taxon>
        <taxon>Dothideomycetes incertae sedis</taxon>
        <taxon>Botryosphaeriales</taxon>
        <taxon>Botryosphaeriaceae</taxon>
        <taxon>Botryosphaeria</taxon>
    </lineage>
</organism>
<evidence type="ECO:0000313" key="3">
    <source>
        <dbReference type="EMBL" id="KAF4312518.1"/>
    </source>
</evidence>
<dbReference type="GO" id="GO:0140662">
    <property type="term" value="F:ATP-dependent protein folding chaperone"/>
    <property type="evidence" value="ECO:0007669"/>
    <property type="project" value="InterPro"/>
</dbReference>
<keyword evidence="4" id="KW-1185">Reference proteome</keyword>
<dbReference type="Proteomes" id="UP000572817">
    <property type="component" value="Unassembled WGS sequence"/>
</dbReference>
<dbReference type="CDD" id="cd10170">
    <property type="entry name" value="ASKHA_NBD_HSP70"/>
    <property type="match status" value="1"/>
</dbReference>
<keyword evidence="2" id="KW-0067">ATP-binding</keyword>